<dbReference type="Pfam" id="PF14500">
    <property type="entry name" value="MMS19_N"/>
    <property type="match status" value="1"/>
</dbReference>
<dbReference type="InterPro" id="IPR016024">
    <property type="entry name" value="ARM-type_fold"/>
</dbReference>
<proteinExistence type="inferred from homology"/>
<protein>
    <recommendedName>
        <fullName evidence="1">MMS19 nucleotide excision repair protein</fullName>
    </recommendedName>
</protein>
<dbReference type="GO" id="GO:0051604">
    <property type="term" value="P:protein maturation"/>
    <property type="evidence" value="ECO:0007669"/>
    <property type="project" value="UniProtKB-UniRule"/>
</dbReference>
<dbReference type="SUPFAM" id="SSF48371">
    <property type="entry name" value="ARM repeat"/>
    <property type="match status" value="2"/>
</dbReference>
<comment type="function">
    <text evidence="1">Key component of the cytosolic iron-sulfur protein assembly (CIA) complex, a multiprotein complex that mediates the incorporation of iron-sulfur cluster into apoproteins specifically involved in DNA metabolism and genomic integrity. In the CIA complex, MMS19 acts as an adapter between early-acting CIA components and a subset of cellular target iron-sulfur proteins.</text>
</comment>
<dbReference type="GO" id="GO:0005819">
    <property type="term" value="C:spindle"/>
    <property type="evidence" value="ECO:0007669"/>
    <property type="project" value="UniProtKB-SubCell"/>
</dbReference>
<keyword evidence="1" id="KW-0206">Cytoskeleton</keyword>
<name>A0A085NKA6_9BILA</name>
<comment type="similarity">
    <text evidence="1">Belongs to the MET18/MMS19 family.</text>
</comment>
<dbReference type="Gene3D" id="1.25.10.10">
    <property type="entry name" value="Leucine-rich Repeat Variant"/>
    <property type="match status" value="1"/>
</dbReference>
<dbReference type="InterPro" id="IPR029240">
    <property type="entry name" value="MMS19_N"/>
</dbReference>
<dbReference type="InterPro" id="IPR039920">
    <property type="entry name" value="MMS19"/>
</dbReference>
<dbReference type="GO" id="GO:0097361">
    <property type="term" value="C:cytosolic [4Fe-4S] assembly targeting complex"/>
    <property type="evidence" value="ECO:0007669"/>
    <property type="project" value="UniProtKB-UniRule"/>
</dbReference>
<dbReference type="GO" id="GO:0006281">
    <property type="term" value="P:DNA repair"/>
    <property type="evidence" value="ECO:0007669"/>
    <property type="project" value="UniProtKB-UniRule"/>
</dbReference>
<comment type="subunit">
    <text evidence="1">Component of the CIA complex.</text>
</comment>
<dbReference type="PANTHER" id="PTHR12891">
    <property type="entry name" value="DNA REPAIR/TRANSCRIPTION PROTEIN MET18/MMS19"/>
    <property type="match status" value="1"/>
</dbReference>
<keyword evidence="1" id="KW-0539">Nucleus</keyword>
<dbReference type="InterPro" id="IPR011989">
    <property type="entry name" value="ARM-like"/>
</dbReference>
<keyword evidence="1" id="KW-0234">DNA repair</keyword>
<dbReference type="GO" id="GO:0016226">
    <property type="term" value="P:iron-sulfur cluster assembly"/>
    <property type="evidence" value="ECO:0007669"/>
    <property type="project" value="UniProtKB-UniRule"/>
</dbReference>
<dbReference type="AlphaFoldDB" id="A0A085NKA6"/>
<organism evidence="3">
    <name type="scientific">Trichuris suis</name>
    <name type="common">pig whipworm</name>
    <dbReference type="NCBI Taxonomy" id="68888"/>
    <lineage>
        <taxon>Eukaryota</taxon>
        <taxon>Metazoa</taxon>
        <taxon>Ecdysozoa</taxon>
        <taxon>Nematoda</taxon>
        <taxon>Enoplea</taxon>
        <taxon>Dorylaimia</taxon>
        <taxon>Trichinellida</taxon>
        <taxon>Trichuridae</taxon>
        <taxon>Trichuris</taxon>
    </lineage>
</organism>
<feature type="domain" description="MMS19 N-terminal" evidence="2">
    <location>
        <begin position="28"/>
        <end position="282"/>
    </location>
</feature>
<accession>A0A085NKA6</accession>
<dbReference type="Proteomes" id="UP000030758">
    <property type="component" value="Unassembled WGS sequence"/>
</dbReference>
<evidence type="ECO:0000313" key="3">
    <source>
        <dbReference type="EMBL" id="KFD69902.1"/>
    </source>
</evidence>
<sequence length="959" mass="108499">MASTELKLTADDYVSMITSNRINLLEFVEKLKSAMTNEDANVRSDAFELLEKVIMRLPAACFSELEAEQVAKYCSSVFLLQTARTRPLLAALHYLVTHFSIKLELLKDIILSLLKKRIVISSLQLERSRVYAIILEYLNRSQKGSDESEIANELLKSADGEADPRCLILLFKIGEVLAEKFELGPVREDLFQFMEFYSPVTYKPPSYNPCGITRENLETSLNLCLTASDWLAEYVFGNICTYVNPSLGFKEKDDCLNLLNTALHRFSRQAIRPYGERILNFLVPLILWPTKREDGESEWFTVYNQLVEVMFFNDDGSLSEDWTKFLQFLTADLQKFYGCPELGSLRMTHQMLILAASRTANSFWFLLNWAADRIFESFQMAESNRRDYAEVLLDWCQKLKDQGTATVEGMETVRRIKIFAKENLLASDESVLNDVGVAVSVNLAFSFSNLFDEDDAVTISLALMDVISNGSPQYSRNCLNWFGLVAKKFWPLLEKTIYPLLTEKYDVGLVELNVVPPMMAASKEAAQFVLLLLTRRIMSASSETECMAILPFVKDILNAIDFNCASDFQEFCRIIFAFAISNLDKTLLNENGGSEDQVGVANAYGKLMQDMFLAAPTSLSQWFLNEVVAMASGRKDTFFQSSLCLYVFAPVICAATAADLVTHEEFLLSLWKIEPCHIQPTECKQWCRCHILFSCLAHNIDSGSLLDEILCHWANRCEELFHQCSKCYAELGYLARALLLRNHPVGNALLEKFFAHLRLTNGNEVVEALQIVYTSPSDAANNECYRKLAPFYIERIAGYSLQLLRPLFQELTSSRREGKLMERACEVFALLWAYAPNSVAVSDFQFVAPMLAALKSAKESVRNVAVEFFNRLLATENSFLNGESQAQLTEICEALVSCCSENSHALFCSRVFACLQRMSLAYGSEFQKSFRCKLVKAIVPFLSHKKRLVRQAAAEAVNA</sequence>
<evidence type="ECO:0000256" key="1">
    <source>
        <dbReference type="RuleBase" id="RU367072"/>
    </source>
</evidence>
<dbReference type="PANTHER" id="PTHR12891:SF0">
    <property type="entry name" value="MMS19 NUCLEOTIDE EXCISION REPAIR PROTEIN HOMOLOG"/>
    <property type="match status" value="1"/>
</dbReference>
<comment type="subcellular location">
    <subcellularLocation>
        <location evidence="1">Cytoplasm</location>
        <location evidence="1">Cytoskeleton</location>
        <location evidence="1">Spindle</location>
    </subcellularLocation>
    <subcellularLocation>
        <location evidence="1">Nucleus</location>
    </subcellularLocation>
</comment>
<keyword evidence="1" id="KW-0227">DNA damage</keyword>
<dbReference type="EMBL" id="KL367492">
    <property type="protein sequence ID" value="KFD69902.1"/>
    <property type="molecule type" value="Genomic_DNA"/>
</dbReference>
<evidence type="ECO:0000259" key="2">
    <source>
        <dbReference type="Pfam" id="PF14500"/>
    </source>
</evidence>
<keyword evidence="1" id="KW-0963">Cytoplasm</keyword>
<gene>
    <name evidence="3" type="ORF">M514_06083</name>
</gene>
<reference evidence="3" key="1">
    <citation type="journal article" date="2014" name="Nat. Genet.">
        <title>Genome and transcriptome of the porcine whipworm Trichuris suis.</title>
        <authorList>
            <person name="Jex A.R."/>
            <person name="Nejsum P."/>
            <person name="Schwarz E.M."/>
            <person name="Hu L."/>
            <person name="Young N.D."/>
            <person name="Hall R.S."/>
            <person name="Korhonen P.K."/>
            <person name="Liao S."/>
            <person name="Thamsborg S."/>
            <person name="Xia J."/>
            <person name="Xu P."/>
            <person name="Wang S."/>
            <person name="Scheerlinck J.P."/>
            <person name="Hofmann A."/>
            <person name="Sternberg P.W."/>
            <person name="Wang J."/>
            <person name="Gasser R.B."/>
        </authorList>
    </citation>
    <scope>NUCLEOTIDE SEQUENCE [LARGE SCALE GENOMIC DNA]</scope>
    <source>
        <strain evidence="3">DCEP-RM93F</strain>
    </source>
</reference>
<dbReference type="GO" id="GO:0005634">
    <property type="term" value="C:nucleus"/>
    <property type="evidence" value="ECO:0007669"/>
    <property type="project" value="UniProtKB-SubCell"/>
</dbReference>